<evidence type="ECO:0000313" key="3">
    <source>
        <dbReference type="Proteomes" id="UP001319200"/>
    </source>
</evidence>
<feature type="transmembrane region" description="Helical" evidence="1">
    <location>
        <begin position="227"/>
        <end position="247"/>
    </location>
</feature>
<keyword evidence="3" id="KW-1185">Reference proteome</keyword>
<feature type="transmembrane region" description="Helical" evidence="1">
    <location>
        <begin position="195"/>
        <end position="215"/>
    </location>
</feature>
<dbReference type="InterPro" id="IPR018580">
    <property type="entry name" value="Uncharacterised_YfhO"/>
</dbReference>
<feature type="transmembrane region" description="Helical" evidence="1">
    <location>
        <begin position="122"/>
        <end position="142"/>
    </location>
</feature>
<keyword evidence="1" id="KW-1133">Transmembrane helix</keyword>
<comment type="caution">
    <text evidence="2">The sequence shown here is derived from an EMBL/GenBank/DDBJ whole genome shotgun (WGS) entry which is preliminary data.</text>
</comment>
<feature type="transmembrane region" description="Helical" evidence="1">
    <location>
        <begin position="6"/>
        <end position="28"/>
    </location>
</feature>
<dbReference type="PANTHER" id="PTHR38454:SF1">
    <property type="entry name" value="INTEGRAL MEMBRANE PROTEIN"/>
    <property type="match status" value="1"/>
</dbReference>
<keyword evidence="1" id="KW-0472">Membrane</keyword>
<dbReference type="EMBL" id="JAHESF010000028">
    <property type="protein sequence ID" value="MBT1699647.1"/>
    <property type="molecule type" value="Genomic_DNA"/>
</dbReference>
<feature type="transmembrane region" description="Helical" evidence="1">
    <location>
        <begin position="507"/>
        <end position="525"/>
    </location>
</feature>
<feature type="transmembrane region" description="Helical" evidence="1">
    <location>
        <begin position="154"/>
        <end position="175"/>
    </location>
</feature>
<dbReference type="PANTHER" id="PTHR38454">
    <property type="entry name" value="INTEGRAL MEMBRANE PROTEIN-RELATED"/>
    <property type="match status" value="1"/>
</dbReference>
<gene>
    <name evidence="2" type="ORF">KK083_22360</name>
</gene>
<feature type="transmembrane region" description="Helical" evidence="1">
    <location>
        <begin position="532"/>
        <end position="554"/>
    </location>
</feature>
<evidence type="ECO:0000256" key="1">
    <source>
        <dbReference type="SAM" id="Phobius"/>
    </source>
</evidence>
<feature type="transmembrane region" description="Helical" evidence="1">
    <location>
        <begin position="421"/>
        <end position="444"/>
    </location>
</feature>
<evidence type="ECO:0000313" key="2">
    <source>
        <dbReference type="EMBL" id="MBT1699647.1"/>
    </source>
</evidence>
<reference evidence="2 3" key="1">
    <citation type="submission" date="2021-05" db="EMBL/GenBank/DDBJ databases">
        <title>A Polyphasic approach of four new species of the genus Ohtaekwangia: Ohtaekwangia histidinii sp. nov., Ohtaekwangia cretensis sp. nov., Ohtaekwangia indiensis sp. nov., Ohtaekwangia reichenbachii sp. nov. from diverse environment.</title>
        <authorList>
            <person name="Octaviana S."/>
        </authorList>
    </citation>
    <scope>NUCLEOTIDE SEQUENCE [LARGE SCALE GENOMIC DNA]</scope>
    <source>
        <strain evidence="2 3">PWU4</strain>
    </source>
</reference>
<feature type="transmembrane region" description="Helical" evidence="1">
    <location>
        <begin position="456"/>
        <end position="479"/>
    </location>
</feature>
<name>A0AAP2DR09_9BACT</name>
<feature type="transmembrane region" description="Helical" evidence="1">
    <location>
        <begin position="358"/>
        <end position="377"/>
    </location>
</feature>
<dbReference type="AlphaFoldDB" id="A0AAP2DR09"/>
<sequence>MKKINFLEHVLPHVVAVGIFLIVTLFFFKPAFFDNKTLEQHDIQQFLGSSKSIADYREQTGKEALWTDTMFSGMPAYLVSVEWGNKAVGFLKRILSLGLSHPICNIFLAFVCYYIMLLAFGIRPYLAIAGAICFGLSSYMIIGLGAGHNGRIGAIAFMPLIMAGIHLAFSNRKILGFGVTTAGLALHLRENHVQITYYFLMIVAIYGLIRLIEAIREKNGMDFLKTIGVLIPAVLIAVGTFFGPLWALTEYSAYSTRGKSELVKTTPQPTSGVKSDNAAVKSDNTKEWAFEYSNGILEPFTLLIPNFYGGSSNTSLAENRKSETFQALQNLANQGNEQMVNQLYNFTRPYWGPQSNTAPYYGGAIMVFLFAVGCAFAERKYVWWLATVSILGIVLSWGSSFPSFNYFMFDYFPAYNKFRSVTFTIIMVLFAMPLLGLMGVEKLWKQGLDKSAKRKLLIAFGATGGLCLLLWLFAGMFGFTREMENQLPAWFVDALAADRKSLFRADAFRSFAFIAAAFIMLYFDVHKKISPVGFYALLIFMATVDVAVVDSRYFSENNFKRKRDNTFFAMNEIDQDILRDKSYYRVYNLQWQEARTSYYHHSIGGYHGAKIKRYQDFYDSCITKNTQMLGADYQRQQLDFNRYTALNLLNIKYIVFGTERGAMMQNTAANGPAWFVSNILKVNTPTEELEKTCSVDTKANAVIDVSKFQVSSTEADSTGTIRIVTHEPNYLKYESNAQGNSLAVFSEIYYPGWVATIDGKESPVLRADYILRALEVPAGTHTIEFRFEPKPYTVGNKVTTASSWLVVLVLVGSLGFSLRKETQAGKKV</sequence>
<dbReference type="Pfam" id="PF09586">
    <property type="entry name" value="YfhO"/>
    <property type="match status" value="1"/>
</dbReference>
<dbReference type="RefSeq" id="WP_254167742.1">
    <property type="nucleotide sequence ID" value="NZ_JAHESF010000028.1"/>
</dbReference>
<proteinExistence type="predicted"/>
<feature type="transmembrane region" description="Helical" evidence="1">
    <location>
        <begin position="382"/>
        <end position="401"/>
    </location>
</feature>
<keyword evidence="1" id="KW-0812">Transmembrane</keyword>
<protein>
    <submittedName>
        <fullName evidence="2">YfhO family protein</fullName>
    </submittedName>
</protein>
<feature type="transmembrane region" description="Helical" evidence="1">
    <location>
        <begin position="94"/>
        <end position="116"/>
    </location>
</feature>
<dbReference type="Proteomes" id="UP001319200">
    <property type="component" value="Unassembled WGS sequence"/>
</dbReference>
<accession>A0AAP2DR09</accession>
<organism evidence="2 3">
    <name type="scientific">Chryseosolibacter histidini</name>
    <dbReference type="NCBI Taxonomy" id="2782349"/>
    <lineage>
        <taxon>Bacteria</taxon>
        <taxon>Pseudomonadati</taxon>
        <taxon>Bacteroidota</taxon>
        <taxon>Cytophagia</taxon>
        <taxon>Cytophagales</taxon>
        <taxon>Chryseotaleaceae</taxon>
        <taxon>Chryseosolibacter</taxon>
    </lineage>
</organism>